<gene>
    <name evidence="1" type="ORF">KCTCHS21_45640</name>
</gene>
<reference evidence="1 2" key="1">
    <citation type="submission" date="2019-01" db="EMBL/GenBank/DDBJ databases">
        <title>Complete genome sequence of Cohnella hallensis HS21 isolated from Korean fir (Abies koreana) rhizospheric soil.</title>
        <authorList>
            <person name="Jiang L."/>
            <person name="Kang S.W."/>
            <person name="Kim S."/>
            <person name="Jung J."/>
            <person name="Kim C.Y."/>
            <person name="Kim D.H."/>
            <person name="Kim S.W."/>
            <person name="Lee J."/>
        </authorList>
    </citation>
    <scope>NUCLEOTIDE SEQUENCE [LARGE SCALE GENOMIC DNA]</scope>
    <source>
        <strain evidence="1 2">HS21</strain>
    </source>
</reference>
<protein>
    <submittedName>
        <fullName evidence="1">Uncharacterized protein</fullName>
    </submittedName>
</protein>
<organism evidence="1 2">
    <name type="scientific">Cohnella abietis</name>
    <dbReference type="NCBI Taxonomy" id="2507935"/>
    <lineage>
        <taxon>Bacteria</taxon>
        <taxon>Bacillati</taxon>
        <taxon>Bacillota</taxon>
        <taxon>Bacilli</taxon>
        <taxon>Bacillales</taxon>
        <taxon>Paenibacillaceae</taxon>
        <taxon>Cohnella</taxon>
    </lineage>
</organism>
<dbReference type="Proteomes" id="UP000289856">
    <property type="component" value="Chromosome"/>
</dbReference>
<dbReference type="EMBL" id="AP019400">
    <property type="protein sequence ID" value="BBI35165.1"/>
    <property type="molecule type" value="Genomic_DNA"/>
</dbReference>
<keyword evidence="2" id="KW-1185">Reference proteome</keyword>
<sequence length="118" mass="13329">MNKQNALFQDLKQIRDSWINVDYLGPNTVIPEWSDLKSEYRLLNNLLSTDEGIEAFKKVIQDKIDGVLHSVLVMIDGGTELAEKFTIDLVVEDTGESLKEGIALHEEFTGYLLDAEES</sequence>
<accession>A0A3T1DAX7</accession>
<dbReference type="AlphaFoldDB" id="A0A3T1DAX7"/>
<dbReference type="OrthoDB" id="2623666at2"/>
<proteinExistence type="predicted"/>
<evidence type="ECO:0000313" key="1">
    <source>
        <dbReference type="EMBL" id="BBI35165.1"/>
    </source>
</evidence>
<name>A0A3T1DAX7_9BACL</name>
<dbReference type="RefSeq" id="WP_130613589.1">
    <property type="nucleotide sequence ID" value="NZ_AP019400.1"/>
</dbReference>
<dbReference type="KEGG" id="cohn:KCTCHS21_45640"/>
<evidence type="ECO:0000313" key="2">
    <source>
        <dbReference type="Proteomes" id="UP000289856"/>
    </source>
</evidence>